<reference evidence="2 3" key="1">
    <citation type="journal article" date="2012" name="BMC Genomics">
        <title>Sequencing the genome of Marssonina brunnea reveals fungus-poplar co-evolution.</title>
        <authorList>
            <person name="Zhu S."/>
            <person name="Cao Y.-Z."/>
            <person name="Jiang C."/>
            <person name="Tan B.-Y."/>
            <person name="Wang Z."/>
            <person name="Feng S."/>
            <person name="Zhang L."/>
            <person name="Su X.-H."/>
            <person name="Brejova B."/>
            <person name="Vinar T."/>
            <person name="Xu M."/>
            <person name="Wang M.-X."/>
            <person name="Zhang S.-G."/>
            <person name="Huang M.-R."/>
            <person name="Wu R."/>
            <person name="Zhou Y."/>
        </authorList>
    </citation>
    <scope>NUCLEOTIDE SEQUENCE [LARGE SCALE GENOMIC DNA]</scope>
    <source>
        <strain evidence="2 3">MB_m1</strain>
    </source>
</reference>
<dbReference type="Proteomes" id="UP000006753">
    <property type="component" value="Unassembled WGS sequence"/>
</dbReference>
<name>K1X449_MARBU</name>
<dbReference type="HOGENOM" id="CLU_103026_0_0_1"/>
<keyword evidence="1" id="KW-0812">Transmembrane</keyword>
<protein>
    <submittedName>
        <fullName evidence="2">Uncharacterized protein</fullName>
    </submittedName>
</protein>
<keyword evidence="3" id="KW-1185">Reference proteome</keyword>
<evidence type="ECO:0000313" key="2">
    <source>
        <dbReference type="EMBL" id="EKD15473.1"/>
    </source>
</evidence>
<organism evidence="2 3">
    <name type="scientific">Marssonina brunnea f. sp. multigermtubi (strain MB_m1)</name>
    <name type="common">Marssonina leaf spot fungus</name>
    <dbReference type="NCBI Taxonomy" id="1072389"/>
    <lineage>
        <taxon>Eukaryota</taxon>
        <taxon>Fungi</taxon>
        <taxon>Dikarya</taxon>
        <taxon>Ascomycota</taxon>
        <taxon>Pezizomycotina</taxon>
        <taxon>Leotiomycetes</taxon>
        <taxon>Helotiales</taxon>
        <taxon>Drepanopezizaceae</taxon>
        <taxon>Drepanopeziza</taxon>
    </lineage>
</organism>
<dbReference type="KEGG" id="mbe:MBM_06689"/>
<evidence type="ECO:0000313" key="3">
    <source>
        <dbReference type="Proteomes" id="UP000006753"/>
    </source>
</evidence>
<dbReference type="EMBL" id="JH921442">
    <property type="protein sequence ID" value="EKD15473.1"/>
    <property type="molecule type" value="Genomic_DNA"/>
</dbReference>
<proteinExistence type="predicted"/>
<keyword evidence="1" id="KW-0472">Membrane</keyword>
<dbReference type="InParanoid" id="K1X449"/>
<sequence length="181" mass="20316">MLLRLEPFVEPRLSGHFGGASLLKRVLAIPKIKIRETKTFRQSIVIKSKRNHKSKSSEAGSAVAAAASKRNAETGLKLAKRPLALAAAREATAIRARKKEEASLIQKARARRVFIKRLFATVPLRKTSSAVLILLFIAVIASIKIILALTTSAKSYRIEVKTSVKRKIYRRKRYIDSQHYR</sequence>
<evidence type="ECO:0000256" key="1">
    <source>
        <dbReference type="SAM" id="Phobius"/>
    </source>
</evidence>
<keyword evidence="1" id="KW-1133">Transmembrane helix</keyword>
<dbReference type="AlphaFoldDB" id="K1X449"/>
<feature type="transmembrane region" description="Helical" evidence="1">
    <location>
        <begin position="130"/>
        <end position="149"/>
    </location>
</feature>
<accession>K1X449</accession>
<gene>
    <name evidence="2" type="ORF">MBM_06689</name>
</gene>